<dbReference type="Proteomes" id="UP000318741">
    <property type="component" value="Chromosome"/>
</dbReference>
<dbReference type="AlphaFoldDB" id="A0A517P7Q1"/>
<keyword evidence="4" id="KW-1185">Reference proteome</keyword>
<organism evidence="3 4">
    <name type="scientific">Alienimonas californiensis</name>
    <dbReference type="NCBI Taxonomy" id="2527989"/>
    <lineage>
        <taxon>Bacteria</taxon>
        <taxon>Pseudomonadati</taxon>
        <taxon>Planctomycetota</taxon>
        <taxon>Planctomycetia</taxon>
        <taxon>Planctomycetales</taxon>
        <taxon>Planctomycetaceae</taxon>
        <taxon>Alienimonas</taxon>
    </lineage>
</organism>
<dbReference type="Gene3D" id="3.30.370.10">
    <property type="entry name" value="Barstar-like"/>
    <property type="match status" value="1"/>
</dbReference>
<comment type="similarity">
    <text evidence="1">Belongs to the barstar family.</text>
</comment>
<dbReference type="InterPro" id="IPR000468">
    <property type="entry name" value="Barstar"/>
</dbReference>
<protein>
    <submittedName>
        <fullName evidence="3">Barstar (Barnase inhibitor)</fullName>
    </submittedName>
</protein>
<accession>A0A517P7Q1</accession>
<dbReference type="KEGG" id="acaf:CA12_14700"/>
<evidence type="ECO:0000313" key="4">
    <source>
        <dbReference type="Proteomes" id="UP000318741"/>
    </source>
</evidence>
<evidence type="ECO:0000256" key="1">
    <source>
        <dbReference type="ARBA" id="ARBA00006845"/>
    </source>
</evidence>
<dbReference type="SUPFAM" id="SSF52038">
    <property type="entry name" value="Barstar-related"/>
    <property type="match status" value="1"/>
</dbReference>
<dbReference type="InterPro" id="IPR035905">
    <property type="entry name" value="Barstar-like_sf"/>
</dbReference>
<sequence length="89" mass="10050">MPLVRLDARRITDWQTFHTVFAEVFGFPDFYGRNMNAWIDCMTSLDEPRDGLTSVHGTASDPVVLQLDHANSLSNELFEAITECAAFIN</sequence>
<dbReference type="OrthoDB" id="7575400at2"/>
<evidence type="ECO:0000313" key="3">
    <source>
        <dbReference type="EMBL" id="QDT15385.1"/>
    </source>
</evidence>
<gene>
    <name evidence="3" type="ORF">CA12_14700</name>
</gene>
<reference evidence="3 4" key="1">
    <citation type="submission" date="2019-02" db="EMBL/GenBank/DDBJ databases">
        <title>Deep-cultivation of Planctomycetes and their phenomic and genomic characterization uncovers novel biology.</title>
        <authorList>
            <person name="Wiegand S."/>
            <person name="Jogler M."/>
            <person name="Boedeker C."/>
            <person name="Pinto D."/>
            <person name="Vollmers J."/>
            <person name="Rivas-Marin E."/>
            <person name="Kohn T."/>
            <person name="Peeters S.H."/>
            <person name="Heuer A."/>
            <person name="Rast P."/>
            <person name="Oberbeckmann S."/>
            <person name="Bunk B."/>
            <person name="Jeske O."/>
            <person name="Meyerdierks A."/>
            <person name="Storesund J.E."/>
            <person name="Kallscheuer N."/>
            <person name="Luecker S."/>
            <person name="Lage O.M."/>
            <person name="Pohl T."/>
            <person name="Merkel B.J."/>
            <person name="Hornburger P."/>
            <person name="Mueller R.-W."/>
            <person name="Bruemmer F."/>
            <person name="Labrenz M."/>
            <person name="Spormann A.M."/>
            <person name="Op den Camp H."/>
            <person name="Overmann J."/>
            <person name="Amann R."/>
            <person name="Jetten M.S.M."/>
            <person name="Mascher T."/>
            <person name="Medema M.H."/>
            <person name="Devos D.P."/>
            <person name="Kaster A.-K."/>
            <person name="Ovreas L."/>
            <person name="Rohde M."/>
            <person name="Galperin M.Y."/>
            <person name="Jogler C."/>
        </authorList>
    </citation>
    <scope>NUCLEOTIDE SEQUENCE [LARGE SCALE GENOMIC DNA]</scope>
    <source>
        <strain evidence="3 4">CA12</strain>
    </source>
</reference>
<dbReference type="Pfam" id="PF01337">
    <property type="entry name" value="Barstar"/>
    <property type="match status" value="1"/>
</dbReference>
<dbReference type="RefSeq" id="WP_145358189.1">
    <property type="nucleotide sequence ID" value="NZ_CP036265.1"/>
</dbReference>
<evidence type="ECO:0000259" key="2">
    <source>
        <dbReference type="Pfam" id="PF01337"/>
    </source>
</evidence>
<feature type="domain" description="Barstar (barnase inhibitor)" evidence="2">
    <location>
        <begin position="1"/>
        <end position="76"/>
    </location>
</feature>
<proteinExistence type="inferred from homology"/>
<name>A0A517P7Q1_9PLAN</name>
<dbReference type="EMBL" id="CP036265">
    <property type="protein sequence ID" value="QDT15385.1"/>
    <property type="molecule type" value="Genomic_DNA"/>
</dbReference>